<evidence type="ECO:0000313" key="2">
    <source>
        <dbReference type="Proteomes" id="UP001281147"/>
    </source>
</evidence>
<accession>A0ACC3NH99</accession>
<sequence>MAVCSLLTPILVSSQQTTNDTVLRECHNACSRLSTTFGKYLYLPSSDDNFRIWDAKQQEVRPACRIEPGNATDVARILEILVSEQCHFAVKGVGHSRSPGDSNAIQGVTIVLDRLTDVQISEDGTCAEVGGGATSAQTYAALEPRNLSFVGGRVGQVGVGGFTLGGGTYPFANKYGWALDNVYEYQGVLANSSIVTASEDMNPDLYFALRGGANNFGIVTRLTVRTFPQGQIYVSQATWSDNQPEAVLDAVYRLYTETDDVEMGYDLYFVYDAEPVFEALNRILTLTRDTVNATFANLTGAPAELDTTRHLFDTLSILPSRQLLSQGIQIFREEVSAIKPVAGLAPNFICYPLPTHAIEFMERREGNALGIDQDEPLFRKCTVSVLRNVVNETSTVILISTAWSNASDDTAVMTMTNNVVERTRSAAQRAGVAHPYLYLNYAAAGRAEKVFEGYGQTNVGRLGGIQAAVDPRGVFTANGLWRGFMNLW</sequence>
<dbReference type="EMBL" id="JAUTXU010000041">
    <property type="protein sequence ID" value="KAK3716615.1"/>
    <property type="molecule type" value="Genomic_DNA"/>
</dbReference>
<name>A0ACC3NH99_9PEZI</name>
<organism evidence="1 2">
    <name type="scientific">Vermiconidia calcicola</name>
    <dbReference type="NCBI Taxonomy" id="1690605"/>
    <lineage>
        <taxon>Eukaryota</taxon>
        <taxon>Fungi</taxon>
        <taxon>Dikarya</taxon>
        <taxon>Ascomycota</taxon>
        <taxon>Pezizomycotina</taxon>
        <taxon>Dothideomycetes</taxon>
        <taxon>Dothideomycetidae</taxon>
        <taxon>Mycosphaerellales</taxon>
        <taxon>Extremaceae</taxon>
        <taxon>Vermiconidia</taxon>
    </lineage>
</organism>
<keyword evidence="2" id="KW-1185">Reference proteome</keyword>
<proteinExistence type="predicted"/>
<reference evidence="1" key="1">
    <citation type="submission" date="2023-07" db="EMBL/GenBank/DDBJ databases">
        <title>Black Yeasts Isolated from many extreme environments.</title>
        <authorList>
            <person name="Coleine C."/>
            <person name="Stajich J.E."/>
            <person name="Selbmann L."/>
        </authorList>
    </citation>
    <scope>NUCLEOTIDE SEQUENCE</scope>
    <source>
        <strain evidence="1">CCFEE 5714</strain>
    </source>
</reference>
<evidence type="ECO:0000313" key="1">
    <source>
        <dbReference type="EMBL" id="KAK3716615.1"/>
    </source>
</evidence>
<comment type="caution">
    <text evidence="1">The sequence shown here is derived from an EMBL/GenBank/DDBJ whole genome shotgun (WGS) entry which is preliminary data.</text>
</comment>
<protein>
    <submittedName>
        <fullName evidence="1">Uncharacterized protein</fullName>
    </submittedName>
</protein>
<gene>
    <name evidence="1" type="ORF">LTR37_006245</name>
</gene>
<dbReference type="Proteomes" id="UP001281147">
    <property type="component" value="Unassembled WGS sequence"/>
</dbReference>